<gene>
    <name evidence="2" type="ORF">EZS28_045836</name>
</gene>
<evidence type="ECO:0008006" key="4">
    <source>
        <dbReference type="Google" id="ProtNLM"/>
    </source>
</evidence>
<sequence>IYAGVIIYEMLSGAHPFYSISSYEMTNNIRNYSGIAGIEKDISAAKYNYKKNDEYRSNTSDGYDGYLGVYFNDGNFRQRKDQNNEKRRWQMEKNIIDNVDEQFNNKKGLHSKEKDKQEQWDGNNYKLLNVSRCSSRSSSSEANIMTISRSSNNLLKQQSQSTSSSTSSGQFTPNNPSQNSSHQHISSNNHRTSNSHKQMKSFNDDNSRRVLNSQIDECFYVKPLSNYIPDTLRNLVYWMLEEDSALRPSAKQLLKQPELKPFLDELNKDIEKEEEKKKKEENKKINEQKQQEEKERIKQEKLKEKEKEKLDKLNEKNKDKQEQEQKEKIEREEQLEKERKIKEEKEKERRIKEE</sequence>
<dbReference type="EMBL" id="SNRW01029569">
    <property type="protein sequence ID" value="KAA6358637.1"/>
    <property type="molecule type" value="Genomic_DNA"/>
</dbReference>
<evidence type="ECO:0000256" key="1">
    <source>
        <dbReference type="SAM" id="MobiDB-lite"/>
    </source>
</evidence>
<dbReference type="Proteomes" id="UP000324800">
    <property type="component" value="Unassembled WGS sequence"/>
</dbReference>
<dbReference type="AlphaFoldDB" id="A0A5J4TK56"/>
<feature type="region of interest" description="Disordered" evidence="1">
    <location>
        <begin position="152"/>
        <end position="208"/>
    </location>
</feature>
<dbReference type="InterPro" id="IPR011009">
    <property type="entry name" value="Kinase-like_dom_sf"/>
</dbReference>
<feature type="region of interest" description="Disordered" evidence="1">
    <location>
        <begin position="100"/>
        <end position="123"/>
    </location>
</feature>
<feature type="non-terminal residue" evidence="2">
    <location>
        <position position="1"/>
    </location>
</feature>
<organism evidence="2 3">
    <name type="scientific">Streblomastix strix</name>
    <dbReference type="NCBI Taxonomy" id="222440"/>
    <lineage>
        <taxon>Eukaryota</taxon>
        <taxon>Metamonada</taxon>
        <taxon>Preaxostyla</taxon>
        <taxon>Oxymonadida</taxon>
        <taxon>Streblomastigidae</taxon>
        <taxon>Streblomastix</taxon>
    </lineage>
</organism>
<dbReference type="Gene3D" id="1.10.510.10">
    <property type="entry name" value="Transferase(Phosphotransferase) domain 1"/>
    <property type="match status" value="1"/>
</dbReference>
<accession>A0A5J4TK56</accession>
<dbReference type="SUPFAM" id="SSF56112">
    <property type="entry name" value="Protein kinase-like (PK-like)"/>
    <property type="match status" value="1"/>
</dbReference>
<feature type="region of interest" description="Disordered" evidence="1">
    <location>
        <begin position="272"/>
        <end position="337"/>
    </location>
</feature>
<name>A0A5J4TK56_9EUKA</name>
<reference evidence="2 3" key="1">
    <citation type="submission" date="2019-03" db="EMBL/GenBank/DDBJ databases">
        <title>Single cell metagenomics reveals metabolic interactions within the superorganism composed of flagellate Streblomastix strix and complex community of Bacteroidetes bacteria on its surface.</title>
        <authorList>
            <person name="Treitli S.C."/>
            <person name="Kolisko M."/>
            <person name="Husnik F."/>
            <person name="Keeling P."/>
            <person name="Hampl V."/>
        </authorList>
    </citation>
    <scope>NUCLEOTIDE SEQUENCE [LARGE SCALE GENOMIC DNA]</scope>
    <source>
        <strain evidence="2">ST1C</strain>
    </source>
</reference>
<evidence type="ECO:0000313" key="2">
    <source>
        <dbReference type="EMBL" id="KAA6358637.1"/>
    </source>
</evidence>
<comment type="caution">
    <text evidence="2">The sequence shown here is derived from an EMBL/GenBank/DDBJ whole genome shotgun (WGS) entry which is preliminary data.</text>
</comment>
<feature type="compositionally biased region" description="Low complexity" evidence="1">
    <location>
        <begin position="152"/>
        <end position="190"/>
    </location>
</feature>
<feature type="compositionally biased region" description="Basic and acidic residues" evidence="1">
    <location>
        <begin position="110"/>
        <end position="119"/>
    </location>
</feature>
<protein>
    <recommendedName>
        <fullName evidence="4">Protein kinase domain-containing protein</fullName>
    </recommendedName>
</protein>
<proteinExistence type="predicted"/>
<evidence type="ECO:0000313" key="3">
    <source>
        <dbReference type="Proteomes" id="UP000324800"/>
    </source>
</evidence>